<organism evidence="2 3">
    <name type="scientific">Caldinitratiruptor microaerophilus</name>
    <dbReference type="NCBI Taxonomy" id="671077"/>
    <lineage>
        <taxon>Bacteria</taxon>
        <taxon>Bacillati</taxon>
        <taxon>Bacillota</taxon>
        <taxon>Clostridia</taxon>
        <taxon>Eubacteriales</taxon>
        <taxon>Symbiobacteriaceae</taxon>
        <taxon>Caldinitratiruptor</taxon>
    </lineage>
</organism>
<dbReference type="Proteomes" id="UP001163687">
    <property type="component" value="Chromosome"/>
</dbReference>
<name>A0AA35CHI4_9FIRM</name>
<dbReference type="EMBL" id="AP025628">
    <property type="protein sequence ID" value="BDG59084.1"/>
    <property type="molecule type" value="Genomic_DNA"/>
</dbReference>
<dbReference type="AlphaFoldDB" id="A0AA35CHI4"/>
<dbReference type="KEGG" id="cmic:caldi_01740"/>
<proteinExistence type="predicted"/>
<evidence type="ECO:0000313" key="2">
    <source>
        <dbReference type="EMBL" id="BDG59084.1"/>
    </source>
</evidence>
<reference evidence="2" key="1">
    <citation type="submission" date="2022-03" db="EMBL/GenBank/DDBJ databases">
        <title>Complete genome sequence of Caldinitratiruptor microaerophilus.</title>
        <authorList>
            <person name="Mukaiyama R."/>
            <person name="Nishiyama T."/>
            <person name="Ueda K."/>
        </authorList>
    </citation>
    <scope>NUCLEOTIDE SEQUENCE</scope>
    <source>
        <strain evidence="2">JCM 16183</strain>
    </source>
</reference>
<sequence length="112" mass="11669">MGNPSDVPPGLRRLAERVQGPRTAEDEQLLRAVLEQVGAASLEELKVRAAAALGIPVARLEALLSRPQELTQLLSPLLDRAGPDADALRAALEQAGLRLPPARSGPGSTAAP</sequence>
<keyword evidence="3" id="KW-1185">Reference proteome</keyword>
<evidence type="ECO:0000256" key="1">
    <source>
        <dbReference type="SAM" id="MobiDB-lite"/>
    </source>
</evidence>
<feature type="region of interest" description="Disordered" evidence="1">
    <location>
        <begin position="1"/>
        <end position="23"/>
    </location>
</feature>
<evidence type="ECO:0000313" key="3">
    <source>
        <dbReference type="Proteomes" id="UP001163687"/>
    </source>
</evidence>
<gene>
    <name evidence="2" type="ORF">caldi_01740</name>
</gene>
<protein>
    <submittedName>
        <fullName evidence="2">Uncharacterized protein</fullName>
    </submittedName>
</protein>
<dbReference type="RefSeq" id="WP_264843199.1">
    <property type="nucleotide sequence ID" value="NZ_AP025628.1"/>
</dbReference>
<accession>A0AA35CHI4</accession>